<sequence>MIRRMRRRVERAETLMKNSLIVSTTESSNNATTEVPEQYVNSPQLAGSIFHPLSAAAGEENDVISTEVHPQSSGRRGESPPIKKRVQFQGAGPSRPAAVVDRRGEPKKFLHRDQYHNSDHQDSQLTPIRSLGYGALARREYNSISPPSPRHSGNRPLIIYDNPPVQHPSRIDQHRHQGSESSSSFDKRRLQFPSQSSLLSNRLRVWRPKMTPTPTALMSLKKKEAEERSRKGKFVIELSPPREYTSVNPHDVGGISIEKTVDHLKENIRQINEKEAVEDEDMDQEIMEKKLEEMMTMISVMQANNPPTPQKPVKAEPQSVQSVDIKHMVEQQIKEALAKATSMSKKKEATYKYAASSDQSVHVPQQNSGASSSQPADMLPRAINLSNGFLPRKVEGVIEQLLEMSKYIAGHGPMIHISDESSLDLDTNDQEFTFSWGPLFSSSRDNQKPNQACAFGLFLSLFADFS</sequence>
<dbReference type="Proteomes" id="UP000233837">
    <property type="component" value="Unassembled WGS sequence"/>
</dbReference>
<accession>A0A2I0XJH5</accession>
<reference evidence="2 3" key="2">
    <citation type="journal article" date="2017" name="Nature">
        <title>The Apostasia genome and the evolution of orchids.</title>
        <authorList>
            <person name="Zhang G.Q."/>
            <person name="Liu K.W."/>
            <person name="Li Z."/>
            <person name="Lohaus R."/>
            <person name="Hsiao Y.Y."/>
            <person name="Niu S.C."/>
            <person name="Wang J.Y."/>
            <person name="Lin Y.C."/>
            <person name="Xu Q."/>
            <person name="Chen L.J."/>
            <person name="Yoshida K."/>
            <person name="Fujiwara S."/>
            <person name="Wang Z.W."/>
            <person name="Zhang Y.Q."/>
            <person name="Mitsuda N."/>
            <person name="Wang M."/>
            <person name="Liu G.H."/>
            <person name="Pecoraro L."/>
            <person name="Huang H.X."/>
            <person name="Xiao X.J."/>
            <person name="Lin M."/>
            <person name="Wu X.Y."/>
            <person name="Wu W.L."/>
            <person name="Chen Y.Y."/>
            <person name="Chang S.B."/>
            <person name="Sakamoto S."/>
            <person name="Ohme-Takagi M."/>
            <person name="Yagi M."/>
            <person name="Zeng S.J."/>
            <person name="Shen C.Y."/>
            <person name="Yeh C.M."/>
            <person name="Luo Y.B."/>
            <person name="Tsai W.C."/>
            <person name="Van de Peer Y."/>
            <person name="Liu Z.J."/>
        </authorList>
    </citation>
    <scope>NUCLEOTIDE SEQUENCE [LARGE SCALE GENOMIC DNA]</scope>
    <source>
        <tissue evidence="2">The whole plant</tissue>
    </source>
</reference>
<feature type="compositionally biased region" description="Basic and acidic residues" evidence="1">
    <location>
        <begin position="169"/>
        <end position="178"/>
    </location>
</feature>
<keyword evidence="3" id="KW-1185">Reference proteome</keyword>
<proteinExistence type="predicted"/>
<organism evidence="2 3">
    <name type="scientific">Dendrobium catenatum</name>
    <dbReference type="NCBI Taxonomy" id="906689"/>
    <lineage>
        <taxon>Eukaryota</taxon>
        <taxon>Viridiplantae</taxon>
        <taxon>Streptophyta</taxon>
        <taxon>Embryophyta</taxon>
        <taxon>Tracheophyta</taxon>
        <taxon>Spermatophyta</taxon>
        <taxon>Magnoliopsida</taxon>
        <taxon>Liliopsida</taxon>
        <taxon>Asparagales</taxon>
        <taxon>Orchidaceae</taxon>
        <taxon>Epidendroideae</taxon>
        <taxon>Malaxideae</taxon>
        <taxon>Dendrobiinae</taxon>
        <taxon>Dendrobium</taxon>
    </lineage>
</organism>
<dbReference type="EMBL" id="KZ501829">
    <property type="protein sequence ID" value="PKU88060.1"/>
    <property type="molecule type" value="Genomic_DNA"/>
</dbReference>
<feature type="region of interest" description="Disordered" evidence="1">
    <location>
        <begin position="141"/>
        <end position="193"/>
    </location>
</feature>
<gene>
    <name evidence="2" type="ORF">MA16_Dca019510</name>
</gene>
<evidence type="ECO:0000313" key="2">
    <source>
        <dbReference type="EMBL" id="PKU88060.1"/>
    </source>
</evidence>
<evidence type="ECO:0000313" key="3">
    <source>
        <dbReference type="Proteomes" id="UP000233837"/>
    </source>
</evidence>
<feature type="region of interest" description="Disordered" evidence="1">
    <location>
        <begin position="65"/>
        <end position="103"/>
    </location>
</feature>
<protein>
    <submittedName>
        <fullName evidence="2">Uncharacterized protein</fullName>
    </submittedName>
</protein>
<feature type="region of interest" description="Disordered" evidence="1">
    <location>
        <begin position="356"/>
        <end position="377"/>
    </location>
</feature>
<evidence type="ECO:0000256" key="1">
    <source>
        <dbReference type="SAM" id="MobiDB-lite"/>
    </source>
</evidence>
<reference evidence="2 3" key="1">
    <citation type="journal article" date="2016" name="Sci. Rep.">
        <title>The Dendrobium catenatum Lindl. genome sequence provides insights into polysaccharide synthase, floral development and adaptive evolution.</title>
        <authorList>
            <person name="Zhang G.Q."/>
            <person name="Xu Q."/>
            <person name="Bian C."/>
            <person name="Tsai W.C."/>
            <person name="Yeh C.M."/>
            <person name="Liu K.W."/>
            <person name="Yoshida K."/>
            <person name="Zhang L.S."/>
            <person name="Chang S.B."/>
            <person name="Chen F."/>
            <person name="Shi Y."/>
            <person name="Su Y.Y."/>
            <person name="Zhang Y.Q."/>
            <person name="Chen L.J."/>
            <person name="Yin Y."/>
            <person name="Lin M."/>
            <person name="Huang H."/>
            <person name="Deng H."/>
            <person name="Wang Z.W."/>
            <person name="Zhu S.L."/>
            <person name="Zhao X."/>
            <person name="Deng C."/>
            <person name="Niu S.C."/>
            <person name="Huang J."/>
            <person name="Wang M."/>
            <person name="Liu G.H."/>
            <person name="Yang H.J."/>
            <person name="Xiao X.J."/>
            <person name="Hsiao Y.Y."/>
            <person name="Wu W.L."/>
            <person name="Chen Y.Y."/>
            <person name="Mitsuda N."/>
            <person name="Ohme-Takagi M."/>
            <person name="Luo Y.B."/>
            <person name="Van de Peer Y."/>
            <person name="Liu Z.J."/>
        </authorList>
    </citation>
    <scope>NUCLEOTIDE SEQUENCE [LARGE SCALE GENOMIC DNA]</scope>
    <source>
        <tissue evidence="2">The whole plant</tissue>
    </source>
</reference>
<feature type="compositionally biased region" description="Polar residues" evidence="1">
    <location>
        <begin position="356"/>
        <end position="375"/>
    </location>
</feature>
<name>A0A2I0XJH5_9ASPA</name>
<dbReference type="AlphaFoldDB" id="A0A2I0XJH5"/>